<dbReference type="InterPro" id="IPR016157">
    <property type="entry name" value="Cullin_CS"/>
</dbReference>
<dbReference type="AlphaFoldDB" id="A0A0D8JWP6"/>
<evidence type="ECO:0000259" key="7">
    <source>
        <dbReference type="PROSITE" id="PS50069"/>
    </source>
</evidence>
<dbReference type="Gene3D" id="1.10.10.10">
    <property type="entry name" value="Winged helix-like DNA-binding domain superfamily/Winged helix DNA-binding domain"/>
    <property type="match status" value="1"/>
</dbReference>
<feature type="compositionally biased region" description="Low complexity" evidence="6">
    <location>
        <begin position="70"/>
        <end position="83"/>
    </location>
</feature>
<dbReference type="GO" id="GO:0006511">
    <property type="term" value="P:ubiquitin-dependent protein catabolic process"/>
    <property type="evidence" value="ECO:0007669"/>
    <property type="project" value="InterPro"/>
</dbReference>
<dbReference type="InterPro" id="IPR059120">
    <property type="entry name" value="Cullin-like_AB"/>
</dbReference>
<dbReference type="Pfam" id="PF00888">
    <property type="entry name" value="Cullin"/>
    <property type="match status" value="1"/>
</dbReference>
<dbReference type="GO" id="GO:0031625">
    <property type="term" value="F:ubiquitin protein ligase binding"/>
    <property type="evidence" value="ECO:0007669"/>
    <property type="project" value="InterPro"/>
</dbReference>
<accession>A0A0D8JWP6</accession>
<evidence type="ECO:0000256" key="6">
    <source>
        <dbReference type="SAM" id="MobiDB-lite"/>
    </source>
</evidence>
<dbReference type="OrthoDB" id="27073at2759"/>
<dbReference type="OMA" id="NYQEQTW"/>
<dbReference type="InterPro" id="IPR016159">
    <property type="entry name" value="Cullin_repeat-like_dom_sf"/>
</dbReference>
<gene>
    <name evidence="8" type="ORF">CIMG_12322</name>
</gene>
<evidence type="ECO:0000313" key="9">
    <source>
        <dbReference type="Proteomes" id="UP000001261"/>
    </source>
</evidence>
<keyword evidence="3" id="KW-0832">Ubl conjugation</keyword>
<dbReference type="Pfam" id="PF10557">
    <property type="entry name" value="Cullin_Nedd8"/>
    <property type="match status" value="1"/>
</dbReference>
<dbReference type="STRING" id="246410.A0A0D8JWP6"/>
<dbReference type="SMART" id="SM00182">
    <property type="entry name" value="CULLIN"/>
    <property type="match status" value="1"/>
</dbReference>
<reference evidence="9" key="1">
    <citation type="journal article" date="2009" name="Genome Res.">
        <title>Comparative genomic analyses of the human fungal pathogens Coccidioides and their relatives.</title>
        <authorList>
            <person name="Sharpton T.J."/>
            <person name="Stajich J.E."/>
            <person name="Rounsley S.D."/>
            <person name="Gardner M.J."/>
            <person name="Wortman J.R."/>
            <person name="Jordar V.S."/>
            <person name="Maiti R."/>
            <person name="Kodira C.D."/>
            <person name="Neafsey D.E."/>
            <person name="Zeng Q."/>
            <person name="Hung C.-Y."/>
            <person name="McMahan C."/>
            <person name="Muszewska A."/>
            <person name="Grynberg M."/>
            <person name="Mandel M.A."/>
            <person name="Kellner E.M."/>
            <person name="Barker B.M."/>
            <person name="Galgiani J.N."/>
            <person name="Orbach M.J."/>
            <person name="Kirkland T.N."/>
            <person name="Cole G.T."/>
            <person name="Henn M.R."/>
            <person name="Birren B.W."/>
            <person name="Taylor J.W."/>
        </authorList>
    </citation>
    <scope>NUCLEOTIDE SEQUENCE [LARGE SCALE GENOMIC DNA]</scope>
    <source>
        <strain evidence="9">RS</strain>
    </source>
</reference>
<dbReference type="KEGG" id="cim:CIMG_12322"/>
<dbReference type="InParanoid" id="A0A0D8JWP6"/>
<dbReference type="Gene3D" id="1.20.1310.10">
    <property type="entry name" value="Cullin Repeats"/>
    <property type="match status" value="4"/>
</dbReference>
<evidence type="ECO:0000256" key="3">
    <source>
        <dbReference type="ARBA" id="ARBA00022843"/>
    </source>
</evidence>
<sequence length="883" mass="100805">MQNHGTRGTRKPGGKRKLCDGNSETAEDLVRNSQGTIPDLFSRGRNTIFGHKSRQLSPTSKRLKRNELDPQQQSPSKQSQPAQERISVERMYNFPNQSAKSSSLGQQNSRTVPRTYLNPSSTPSNFTPHTGPKRLTVKNLRAVPKLDQEQYFEKIWAQLNTALTAIFNEQKPSFSLEELYKGAENVCRQKRAQSLAKKLQERCKVYISETVLPSLLAKSKDSDDIVVLRAVEAAWSAWSSRLVTIRSIFYYLDQSFLLRSPEHPTIYEMGTIGFRSIVFSNPSLKPKMLQGACQLVDLDRNNDASSDSTLLRNAIKLFSDLRVYKSEFEPAMLEASDRYLKAWADNEANSSYLATYVSKSHRVIEKEMERCDLFNLDIDTKQRLSEMLDKRLVSDQSDTLLKESDVLGLLRTSNQIALGELYSLLQRIDLGSKLKPAFTSFILEEGSSIVFDKEREGEMVVRLLDFKQNLDDILAKSFQKDELLARALRESFETFINKSQKGGDVAQPGEMIAKHVDLLLRGGLKSIRKRQVPLKNDEDIAMIDEDAELNKALDQVLDLFRFVHGKAVFEAFYKNDLARRLLMGRSASDDAEKSMLARLASECGSNFTHNLESMFKDIDLARDEMASYNALLREKREKTNLDLYVNVLSSAAWPSYPDVPVKVPRIISSALSDFEHFYNNKYNGRKLNWKHSLAHCQLKARFPSGNKEIVVSSFQAIVLLLFNDVADGQTLSYHDIRDETGLSDIELKRTLQSLACAKYRVLIKHPKGRDINATDTFSFNTRFSDPKMRIKINQIQLKETKEENKETHERVAADRNYETQAAIVRIMKSRKTISPQELIVEVIKATRNRGDLDPADIKKNIDKLIEKEYMERDTESNKYKYIA</sequence>
<dbReference type="Pfam" id="PF26557">
    <property type="entry name" value="Cullin_AB"/>
    <property type="match status" value="1"/>
</dbReference>
<keyword evidence="2" id="KW-1017">Isopeptide bond</keyword>
<proteinExistence type="inferred from homology"/>
<feature type="compositionally biased region" description="Polar residues" evidence="6">
    <location>
        <begin position="97"/>
        <end position="128"/>
    </location>
</feature>
<feature type="region of interest" description="Disordered" evidence="6">
    <location>
        <begin position="1"/>
        <end position="84"/>
    </location>
</feature>
<evidence type="ECO:0000256" key="4">
    <source>
        <dbReference type="PROSITE-ProRule" id="PRU00330"/>
    </source>
</evidence>
<dbReference type="InterPro" id="IPR001373">
    <property type="entry name" value="Cullin_N"/>
</dbReference>
<dbReference type="InterPro" id="IPR016158">
    <property type="entry name" value="Cullin_homology"/>
</dbReference>
<dbReference type="InterPro" id="IPR045093">
    <property type="entry name" value="Cullin"/>
</dbReference>
<dbReference type="PANTHER" id="PTHR11932">
    <property type="entry name" value="CULLIN"/>
    <property type="match status" value="1"/>
</dbReference>
<dbReference type="EMBL" id="GG704915">
    <property type="protein sequence ID" value="KJF61356.1"/>
    <property type="molecule type" value="Genomic_DNA"/>
</dbReference>
<name>A0A0D8JWP6_COCIM</name>
<dbReference type="SUPFAM" id="SSF46785">
    <property type="entry name" value="Winged helix' DNA-binding domain"/>
    <property type="match status" value="1"/>
</dbReference>
<dbReference type="VEuPathDB" id="FungiDB:CIMG_12322"/>
<dbReference type="FunFam" id="3.30.230.130:FF:000006">
    <property type="entry name" value="Cullin-4 like"/>
    <property type="match status" value="1"/>
</dbReference>
<comment type="similarity">
    <text evidence="1 4 5">Belongs to the cullin family.</text>
</comment>
<dbReference type="InterPro" id="IPR036317">
    <property type="entry name" value="Cullin_homology_sf"/>
</dbReference>
<dbReference type="GeneID" id="24164084"/>
<dbReference type="Proteomes" id="UP000001261">
    <property type="component" value="Unassembled WGS sequence"/>
</dbReference>
<dbReference type="GO" id="GO:0031461">
    <property type="term" value="C:cullin-RING ubiquitin ligase complex"/>
    <property type="evidence" value="ECO:0007669"/>
    <property type="project" value="InterPro"/>
</dbReference>
<dbReference type="InterPro" id="IPR019559">
    <property type="entry name" value="Cullin_neddylation_domain"/>
</dbReference>
<reference evidence="9" key="2">
    <citation type="journal article" date="2010" name="Genome Res.">
        <title>Population genomic sequencing of Coccidioides fungi reveals recent hybridization and transposon control.</title>
        <authorList>
            <person name="Neafsey D.E."/>
            <person name="Barker B.M."/>
            <person name="Sharpton T.J."/>
            <person name="Stajich J.E."/>
            <person name="Park D.J."/>
            <person name="Whiston E."/>
            <person name="Hung C.-Y."/>
            <person name="McMahan C."/>
            <person name="White J."/>
            <person name="Sykes S."/>
            <person name="Heiman D."/>
            <person name="Young S."/>
            <person name="Zeng Q."/>
            <person name="Abouelleil A."/>
            <person name="Aftuck L."/>
            <person name="Bessette D."/>
            <person name="Brown A."/>
            <person name="FitzGerald M."/>
            <person name="Lui A."/>
            <person name="Macdonald J.P."/>
            <person name="Priest M."/>
            <person name="Orbach M.J."/>
            <person name="Galgiani J.N."/>
            <person name="Kirkland T.N."/>
            <person name="Cole G.T."/>
            <person name="Birren B.W."/>
            <person name="Henn M.R."/>
            <person name="Taylor J.W."/>
            <person name="Rounsley S.D."/>
        </authorList>
    </citation>
    <scope>GENOME REANNOTATION</scope>
    <source>
        <strain evidence="9">RS</strain>
    </source>
</reference>
<dbReference type="RefSeq" id="XP_012213761.1">
    <property type="nucleotide sequence ID" value="XM_012358338.1"/>
</dbReference>
<evidence type="ECO:0000256" key="2">
    <source>
        <dbReference type="ARBA" id="ARBA00022499"/>
    </source>
</evidence>
<dbReference type="Gene3D" id="3.30.230.130">
    <property type="entry name" value="Cullin, Chain C, Domain 2"/>
    <property type="match status" value="1"/>
</dbReference>
<evidence type="ECO:0000256" key="5">
    <source>
        <dbReference type="RuleBase" id="RU003829"/>
    </source>
</evidence>
<dbReference type="FunFam" id="1.20.1310.10:FF:000031">
    <property type="entry name" value="Ubiquitin ligase subunit CulD"/>
    <property type="match status" value="1"/>
</dbReference>
<protein>
    <submittedName>
        <fullName evidence="8">Ubiquitin ligase subunit CulD</fullName>
    </submittedName>
</protein>
<dbReference type="InterPro" id="IPR036388">
    <property type="entry name" value="WH-like_DNA-bd_sf"/>
</dbReference>
<dbReference type="PROSITE" id="PS50069">
    <property type="entry name" value="CULLIN_2"/>
    <property type="match status" value="1"/>
</dbReference>
<dbReference type="SMART" id="SM00884">
    <property type="entry name" value="Cullin_Nedd8"/>
    <property type="match status" value="1"/>
</dbReference>
<dbReference type="SUPFAM" id="SSF74788">
    <property type="entry name" value="Cullin repeat-like"/>
    <property type="match status" value="1"/>
</dbReference>
<dbReference type="PROSITE" id="PS01256">
    <property type="entry name" value="CULLIN_1"/>
    <property type="match status" value="1"/>
</dbReference>
<evidence type="ECO:0000313" key="8">
    <source>
        <dbReference type="EMBL" id="KJF61356.1"/>
    </source>
</evidence>
<dbReference type="FunFam" id="1.20.1310.10:FF:000035">
    <property type="entry name" value="Ubiquitin ligase subunit CulD, putative"/>
    <property type="match status" value="1"/>
</dbReference>
<keyword evidence="8" id="KW-0436">Ligase</keyword>
<keyword evidence="9" id="KW-1185">Reference proteome</keyword>
<dbReference type="FunFam" id="1.10.10.10:FF:000014">
    <property type="entry name" value="Cullin 1"/>
    <property type="match status" value="1"/>
</dbReference>
<evidence type="ECO:0000256" key="1">
    <source>
        <dbReference type="ARBA" id="ARBA00006019"/>
    </source>
</evidence>
<feature type="compositionally biased region" description="Basic residues" evidence="6">
    <location>
        <begin position="7"/>
        <end position="16"/>
    </location>
</feature>
<dbReference type="InterPro" id="IPR036390">
    <property type="entry name" value="WH_DNA-bd_sf"/>
</dbReference>
<feature type="domain" description="Cullin family profile" evidence="7">
    <location>
        <begin position="507"/>
        <end position="755"/>
    </location>
</feature>
<dbReference type="GO" id="GO:0016874">
    <property type="term" value="F:ligase activity"/>
    <property type="evidence" value="ECO:0007669"/>
    <property type="project" value="UniProtKB-KW"/>
</dbReference>
<dbReference type="SUPFAM" id="SSF75632">
    <property type="entry name" value="Cullin homology domain"/>
    <property type="match status" value="1"/>
</dbReference>
<feature type="region of interest" description="Disordered" evidence="6">
    <location>
        <begin position="97"/>
        <end position="133"/>
    </location>
</feature>
<organism evidence="8 9">
    <name type="scientific">Coccidioides immitis (strain RS)</name>
    <name type="common">Valley fever fungus</name>
    <dbReference type="NCBI Taxonomy" id="246410"/>
    <lineage>
        <taxon>Eukaryota</taxon>
        <taxon>Fungi</taxon>
        <taxon>Dikarya</taxon>
        <taxon>Ascomycota</taxon>
        <taxon>Pezizomycotina</taxon>
        <taxon>Eurotiomycetes</taxon>
        <taxon>Eurotiomycetidae</taxon>
        <taxon>Onygenales</taxon>
        <taxon>Onygenaceae</taxon>
        <taxon>Coccidioides</taxon>
    </lineage>
</organism>